<keyword evidence="4" id="KW-0862">Zinc</keyword>
<evidence type="ECO:0000313" key="11">
    <source>
        <dbReference type="Proteomes" id="UP000332933"/>
    </source>
</evidence>
<name>A0A485LJP6_9STRA</name>
<evidence type="ECO:0000256" key="5">
    <source>
        <dbReference type="ARBA" id="ARBA00022840"/>
    </source>
</evidence>
<sequence>MYSEKTAEMMDEEVKKIVDRAYQRTIDLLKEKQDVLVKLSEELMENETINHSDIVRVLGPRPYGGNKTYTEFVEESWQNADRHEEDKKVKAAAAAAVASTAEGAAPSTDDADKADEPKKQE</sequence>
<feature type="compositionally biased region" description="Basic and acidic residues" evidence="7">
    <location>
        <begin position="80"/>
        <end position="89"/>
    </location>
</feature>
<dbReference type="PANTHER" id="PTHR43655:SF2">
    <property type="entry name" value="AFG3 LIKE MATRIX AAA PEPTIDASE SUBUNIT 2, ISOFORM A"/>
    <property type="match status" value="1"/>
</dbReference>
<feature type="compositionally biased region" description="Basic and acidic residues" evidence="7">
    <location>
        <begin position="110"/>
        <end position="121"/>
    </location>
</feature>
<evidence type="ECO:0000256" key="6">
    <source>
        <dbReference type="ARBA" id="ARBA00023049"/>
    </source>
</evidence>
<keyword evidence="6" id="KW-0645">Protease</keyword>
<evidence type="ECO:0000313" key="10">
    <source>
        <dbReference type="EMBL" id="VFT98948.1"/>
    </source>
</evidence>
<dbReference type="InterPro" id="IPR037219">
    <property type="entry name" value="Peptidase_M41-like"/>
</dbReference>
<reference evidence="9" key="2">
    <citation type="submission" date="2019-06" db="EMBL/GenBank/DDBJ databases">
        <title>Genomics analysis of Aphanomyces spp. identifies a new class of oomycete effector associated with host adaptation.</title>
        <authorList>
            <person name="Gaulin E."/>
        </authorList>
    </citation>
    <scope>NUCLEOTIDE SEQUENCE</scope>
    <source>
        <strain evidence="9">CBS 578.67</strain>
    </source>
</reference>
<accession>A0A485LJP6</accession>
<proteinExistence type="predicted"/>
<keyword evidence="3" id="KW-0547">Nucleotide-binding</keyword>
<keyword evidence="5" id="KW-0067">ATP-binding</keyword>
<evidence type="ECO:0000256" key="7">
    <source>
        <dbReference type="SAM" id="MobiDB-lite"/>
    </source>
</evidence>
<feature type="region of interest" description="Disordered" evidence="7">
    <location>
        <begin position="78"/>
        <end position="121"/>
    </location>
</feature>
<reference evidence="10 11" key="1">
    <citation type="submission" date="2019-03" db="EMBL/GenBank/DDBJ databases">
        <authorList>
            <person name="Gaulin E."/>
            <person name="Dumas B."/>
        </authorList>
    </citation>
    <scope>NUCLEOTIDE SEQUENCE [LARGE SCALE GENOMIC DNA]</scope>
    <source>
        <strain evidence="10">CBS 568.67</strain>
    </source>
</reference>
<gene>
    <name evidence="10" type="primary">Aste57867_22282</name>
    <name evidence="9" type="ORF">As57867_022212</name>
    <name evidence="10" type="ORF">ASTE57867_22282</name>
</gene>
<evidence type="ECO:0000256" key="2">
    <source>
        <dbReference type="ARBA" id="ARBA00022723"/>
    </source>
</evidence>
<keyword evidence="6" id="KW-0482">Metalloprotease</keyword>
<dbReference type="AlphaFoldDB" id="A0A485LJP6"/>
<dbReference type="GO" id="GO:0004176">
    <property type="term" value="F:ATP-dependent peptidase activity"/>
    <property type="evidence" value="ECO:0007669"/>
    <property type="project" value="InterPro"/>
</dbReference>
<dbReference type="EMBL" id="CAADRA010007055">
    <property type="protein sequence ID" value="VFT98948.1"/>
    <property type="molecule type" value="Genomic_DNA"/>
</dbReference>
<dbReference type="Proteomes" id="UP000332933">
    <property type="component" value="Unassembled WGS sequence"/>
</dbReference>
<dbReference type="GO" id="GO:0005745">
    <property type="term" value="C:m-AAA complex"/>
    <property type="evidence" value="ECO:0007669"/>
    <property type="project" value="TreeGrafter"/>
</dbReference>
<dbReference type="Pfam" id="PF01434">
    <property type="entry name" value="Peptidase_M41"/>
    <property type="match status" value="1"/>
</dbReference>
<dbReference type="GO" id="GO:0034982">
    <property type="term" value="P:mitochondrial protein processing"/>
    <property type="evidence" value="ECO:0007669"/>
    <property type="project" value="TreeGrafter"/>
</dbReference>
<evidence type="ECO:0000256" key="1">
    <source>
        <dbReference type="ARBA" id="ARBA00001947"/>
    </source>
</evidence>
<dbReference type="SUPFAM" id="SSF140990">
    <property type="entry name" value="FtsH protease domain-like"/>
    <property type="match status" value="1"/>
</dbReference>
<dbReference type="PANTHER" id="PTHR43655">
    <property type="entry name" value="ATP-DEPENDENT PROTEASE"/>
    <property type="match status" value="1"/>
</dbReference>
<feature type="compositionally biased region" description="Low complexity" evidence="7">
    <location>
        <begin position="91"/>
        <end position="105"/>
    </location>
</feature>
<keyword evidence="6" id="KW-0378">Hydrolase</keyword>
<comment type="cofactor">
    <cofactor evidence="1">
        <name>Zn(2+)</name>
        <dbReference type="ChEBI" id="CHEBI:29105"/>
    </cofactor>
</comment>
<dbReference type="GO" id="GO:0046872">
    <property type="term" value="F:metal ion binding"/>
    <property type="evidence" value="ECO:0007669"/>
    <property type="project" value="UniProtKB-KW"/>
</dbReference>
<evidence type="ECO:0000313" key="9">
    <source>
        <dbReference type="EMBL" id="KAF0685892.1"/>
    </source>
</evidence>
<dbReference type="Gene3D" id="1.20.58.760">
    <property type="entry name" value="Peptidase M41"/>
    <property type="match status" value="1"/>
</dbReference>
<protein>
    <submittedName>
        <fullName evidence="10">Aste57867_22282 protein</fullName>
    </submittedName>
</protein>
<dbReference type="OrthoDB" id="1413014at2759"/>
<dbReference type="InterPro" id="IPR050928">
    <property type="entry name" value="ATP-dep_Zn_Metalloprotease"/>
</dbReference>
<dbReference type="GO" id="GO:0005524">
    <property type="term" value="F:ATP binding"/>
    <property type="evidence" value="ECO:0007669"/>
    <property type="project" value="UniProtKB-KW"/>
</dbReference>
<dbReference type="GO" id="GO:0004222">
    <property type="term" value="F:metalloendopeptidase activity"/>
    <property type="evidence" value="ECO:0007669"/>
    <property type="project" value="InterPro"/>
</dbReference>
<evidence type="ECO:0000259" key="8">
    <source>
        <dbReference type="Pfam" id="PF01434"/>
    </source>
</evidence>
<evidence type="ECO:0000256" key="3">
    <source>
        <dbReference type="ARBA" id="ARBA00022741"/>
    </source>
</evidence>
<feature type="domain" description="Peptidase M41" evidence="8">
    <location>
        <begin position="2"/>
        <end position="56"/>
    </location>
</feature>
<keyword evidence="11" id="KW-1185">Reference proteome</keyword>
<dbReference type="InterPro" id="IPR000642">
    <property type="entry name" value="Peptidase_M41"/>
</dbReference>
<keyword evidence="2" id="KW-0479">Metal-binding</keyword>
<organism evidence="10 11">
    <name type="scientific">Aphanomyces stellatus</name>
    <dbReference type="NCBI Taxonomy" id="120398"/>
    <lineage>
        <taxon>Eukaryota</taxon>
        <taxon>Sar</taxon>
        <taxon>Stramenopiles</taxon>
        <taxon>Oomycota</taxon>
        <taxon>Saprolegniomycetes</taxon>
        <taxon>Saprolegniales</taxon>
        <taxon>Verrucalvaceae</taxon>
        <taxon>Aphanomyces</taxon>
    </lineage>
</organism>
<evidence type="ECO:0000256" key="4">
    <source>
        <dbReference type="ARBA" id="ARBA00022833"/>
    </source>
</evidence>
<dbReference type="EMBL" id="VJMH01007029">
    <property type="protein sequence ID" value="KAF0685892.1"/>
    <property type="molecule type" value="Genomic_DNA"/>
</dbReference>